<dbReference type="CDD" id="cd05353">
    <property type="entry name" value="hydroxyacyl-CoA-like_DH_SDR_c-like"/>
    <property type="match status" value="1"/>
</dbReference>
<comment type="pathway">
    <text evidence="2">Lipid metabolism; fatty acid beta-oxidation.</text>
</comment>
<dbReference type="GO" id="GO:0004300">
    <property type="term" value="F:enoyl-CoA hydratase activity"/>
    <property type="evidence" value="ECO:0007669"/>
    <property type="project" value="UniProtKB-ARBA"/>
</dbReference>
<accession>F2DHP8</accession>
<reference evidence="11" key="1">
    <citation type="journal article" date="2011" name="Plant Physiol.">
        <title>Comprehensive sequence analysis of 24,783 barley full-length cDNAs derived from 12 clone libraries.</title>
        <authorList>
            <person name="Matsumoto T."/>
            <person name="Tanaka T."/>
            <person name="Sakai H."/>
            <person name="Amano N."/>
            <person name="Kanamori H."/>
            <person name="Kurita K."/>
            <person name="Kikuta A."/>
            <person name="Kamiya K."/>
            <person name="Yamamoto M."/>
            <person name="Ikawa H."/>
            <person name="Fujii N."/>
            <person name="Hori K."/>
            <person name="Itoh T."/>
            <person name="Sato K."/>
        </authorList>
    </citation>
    <scope>NUCLEOTIDE SEQUENCE</scope>
    <source>
        <tissue evidence="11">Shoot and root</tissue>
    </source>
</reference>
<dbReference type="SUPFAM" id="SSF54637">
    <property type="entry name" value="Thioesterase/thiol ester dehydrase-isomerase"/>
    <property type="match status" value="2"/>
</dbReference>
<name>F2DHP8_HORVV</name>
<keyword evidence="6" id="KW-0443">Lipid metabolism</keyword>
<comment type="similarity">
    <text evidence="3">Belongs to the short-chain dehydrogenases/reductases (SDR) family.</text>
</comment>
<organism evidence="11">
    <name type="scientific">Hordeum vulgare subsp. vulgare</name>
    <name type="common">Domesticated barley</name>
    <dbReference type="NCBI Taxonomy" id="112509"/>
    <lineage>
        <taxon>Eukaryota</taxon>
        <taxon>Viridiplantae</taxon>
        <taxon>Streptophyta</taxon>
        <taxon>Embryophyta</taxon>
        <taxon>Tracheophyta</taxon>
        <taxon>Spermatophyta</taxon>
        <taxon>Magnoliopsida</taxon>
        <taxon>Liliopsida</taxon>
        <taxon>Poales</taxon>
        <taxon>Poaceae</taxon>
        <taxon>BOP clade</taxon>
        <taxon>Pooideae</taxon>
        <taxon>Triticodae</taxon>
        <taxon>Triticeae</taxon>
        <taxon>Hordeinae</taxon>
        <taxon>Hordeum</taxon>
    </lineage>
</organism>
<dbReference type="Pfam" id="PF01575">
    <property type="entry name" value="MaoC_dehydratas"/>
    <property type="match status" value="1"/>
</dbReference>
<protein>
    <submittedName>
        <fullName evidence="11">Predicted protein</fullName>
    </submittedName>
</protein>
<evidence type="ECO:0000256" key="8">
    <source>
        <dbReference type="ARBA" id="ARBA00023235"/>
    </source>
</evidence>
<dbReference type="Pfam" id="PF22622">
    <property type="entry name" value="MFE-2_hydrat-2_N"/>
    <property type="match status" value="1"/>
</dbReference>
<dbReference type="InterPro" id="IPR054357">
    <property type="entry name" value="MFE-2_N"/>
</dbReference>
<keyword evidence="7" id="KW-0576">Peroxisome</keyword>
<evidence type="ECO:0000256" key="3">
    <source>
        <dbReference type="ARBA" id="ARBA00006484"/>
    </source>
</evidence>
<evidence type="ECO:0000313" key="11">
    <source>
        <dbReference type="EMBL" id="BAJ94619.1"/>
    </source>
</evidence>
<dbReference type="UniPathway" id="UPA00659"/>
<dbReference type="Gene3D" id="3.30.1050.10">
    <property type="entry name" value="SCP2 sterol-binding domain"/>
    <property type="match status" value="1"/>
</dbReference>
<dbReference type="FunFam" id="3.40.50.720:FF:000185">
    <property type="entry name" value="peroxisomal multifunctional enzyme type 2"/>
    <property type="match status" value="1"/>
</dbReference>
<dbReference type="InterPro" id="IPR036291">
    <property type="entry name" value="NAD(P)-bd_dom_sf"/>
</dbReference>
<dbReference type="PANTHER" id="PTHR45024:SF2">
    <property type="entry name" value="SCP2 DOMAIN-CONTAINING PROTEIN"/>
    <property type="match status" value="1"/>
</dbReference>
<evidence type="ECO:0000256" key="2">
    <source>
        <dbReference type="ARBA" id="ARBA00005005"/>
    </source>
</evidence>
<evidence type="ECO:0000256" key="7">
    <source>
        <dbReference type="ARBA" id="ARBA00023140"/>
    </source>
</evidence>
<dbReference type="GO" id="GO:0016853">
    <property type="term" value="F:isomerase activity"/>
    <property type="evidence" value="ECO:0007669"/>
    <property type="project" value="UniProtKB-KW"/>
</dbReference>
<dbReference type="PROSITE" id="PS00061">
    <property type="entry name" value="ADH_SHORT"/>
    <property type="match status" value="1"/>
</dbReference>
<dbReference type="GO" id="GO:0016491">
    <property type="term" value="F:oxidoreductase activity"/>
    <property type="evidence" value="ECO:0007669"/>
    <property type="project" value="UniProtKB-KW"/>
</dbReference>
<evidence type="ECO:0000256" key="5">
    <source>
        <dbReference type="ARBA" id="ARBA00023002"/>
    </source>
</evidence>
<dbReference type="SMART" id="SM00822">
    <property type="entry name" value="PKS_KR"/>
    <property type="match status" value="1"/>
</dbReference>
<dbReference type="InterPro" id="IPR036527">
    <property type="entry name" value="SCP2_sterol-bd_dom_sf"/>
</dbReference>
<keyword evidence="8" id="KW-0413">Isomerase</keyword>
<dbReference type="AlphaFoldDB" id="F2DHP8"/>
<dbReference type="Gene3D" id="3.10.129.10">
    <property type="entry name" value="Hotdog Thioesterase"/>
    <property type="match status" value="1"/>
</dbReference>
<dbReference type="GO" id="GO:0005777">
    <property type="term" value="C:peroxisome"/>
    <property type="evidence" value="ECO:0007669"/>
    <property type="project" value="UniProtKB-SubCell"/>
</dbReference>
<keyword evidence="9" id="KW-0456">Lyase</keyword>
<sequence length="675" mass="74318">MLKFNDKVVIVTGAGGGLGKAYALAFAERGAKVVVNDLGGGMTSEGGKSSRAADLVVEEIRAKNGIAVANYDSVEEGEKIVQTALDNFGRIDILINNAGILRDKSFTRTSDIDWDLIHRVHLRGSFLITRAAWPHMQKNKFGRIIMTSSGAGIYGNFGQANYSAAKLGLVGLSNTLAIEGKKYNIKCNSIAPVARSRLTQTVMPEDILDVLKPEYVSPLVLYLCHEDTEETGSLFEVGGGWVGKVRWQKSSGAIVKKGDSMTPEDVKSKWTEITSFTNPIYHASIGEATNHCISSSSGDSPSSSDSSDSLESKFKYDYKDVILYALSLNYSTKDTNGLKFLYEGHSEFCTLPMYGVIPAFSILYNTVSSLKLPDNLQINPAKILHGEHYLEVFQPFKTTDTLTLKASLVDVLDKGSGAVLVINIEFFNERQERVALNQFVTFAVGSGGFGGKRDSDKMVKVSTKKVDRKPDKSISERTVVDQAALYRLNGDFNPLHIDPNFSAVLGFDRPILHGLCTFGFAVKHVLSAYCDNDVSLFKSVKVRFAKPVLPGQTIQTNMWLEKDERRVYFECRVVENDTQVISGAYVELHNIKSGASTTTASEPAKVAPSGKEMAADKIFQEIGLKMQEKPDLAKSINAVYAFQISKDDTTKIFGKIYYMLDFLFETVKIQNFVFQ</sequence>
<dbReference type="InterPro" id="IPR020904">
    <property type="entry name" value="Sc_DH/Rdtase_CS"/>
</dbReference>
<evidence type="ECO:0000259" key="10">
    <source>
        <dbReference type="SMART" id="SM00822"/>
    </source>
</evidence>
<keyword evidence="4" id="KW-0276">Fatty acid metabolism</keyword>
<dbReference type="PANTHER" id="PTHR45024">
    <property type="entry name" value="DEHYDROGENASES, SHORT CHAIN"/>
    <property type="match status" value="1"/>
</dbReference>
<dbReference type="CDD" id="cd03448">
    <property type="entry name" value="HDE_HSD"/>
    <property type="match status" value="1"/>
</dbReference>
<dbReference type="GO" id="GO:0006635">
    <property type="term" value="P:fatty acid beta-oxidation"/>
    <property type="evidence" value="ECO:0007669"/>
    <property type="project" value="UniProtKB-UniPathway"/>
</dbReference>
<dbReference type="InterPro" id="IPR057326">
    <property type="entry name" value="KR_dom"/>
</dbReference>
<dbReference type="SUPFAM" id="SSF51735">
    <property type="entry name" value="NAD(P)-binding Rossmann-fold domains"/>
    <property type="match status" value="1"/>
</dbReference>
<dbReference type="FunFam" id="3.10.129.10:FF:000013">
    <property type="entry name" value="Peroxisomal multifunctional enzyme type 2"/>
    <property type="match status" value="1"/>
</dbReference>
<evidence type="ECO:0000256" key="4">
    <source>
        <dbReference type="ARBA" id="ARBA00022832"/>
    </source>
</evidence>
<evidence type="ECO:0000256" key="1">
    <source>
        <dbReference type="ARBA" id="ARBA00004275"/>
    </source>
</evidence>
<dbReference type="InterPro" id="IPR002347">
    <property type="entry name" value="SDR_fam"/>
</dbReference>
<dbReference type="InterPro" id="IPR029069">
    <property type="entry name" value="HotDog_dom_sf"/>
</dbReference>
<dbReference type="Pfam" id="PF00106">
    <property type="entry name" value="adh_short"/>
    <property type="match status" value="1"/>
</dbReference>
<dbReference type="EMBL" id="AK363415">
    <property type="protein sequence ID" value="BAJ94619.1"/>
    <property type="molecule type" value="mRNA"/>
</dbReference>
<evidence type="ECO:0000256" key="6">
    <source>
        <dbReference type="ARBA" id="ARBA00023098"/>
    </source>
</evidence>
<keyword evidence="5" id="KW-0560">Oxidoreductase</keyword>
<dbReference type="InterPro" id="IPR002539">
    <property type="entry name" value="MaoC-like_dom"/>
</dbReference>
<evidence type="ECO:0000256" key="9">
    <source>
        <dbReference type="ARBA" id="ARBA00023239"/>
    </source>
</evidence>
<proteinExistence type="evidence at transcript level"/>
<dbReference type="PRINTS" id="PR00081">
    <property type="entry name" value="GDHRDH"/>
</dbReference>
<dbReference type="Gene3D" id="1.10.287.4290">
    <property type="match status" value="1"/>
</dbReference>
<feature type="domain" description="Ketoreductase" evidence="10">
    <location>
        <begin position="7"/>
        <end position="181"/>
    </location>
</feature>
<dbReference type="Gene3D" id="3.40.50.720">
    <property type="entry name" value="NAD(P)-binding Rossmann-like Domain"/>
    <property type="match status" value="1"/>
</dbReference>
<dbReference type="InterPro" id="IPR051687">
    <property type="entry name" value="Peroxisomal_Beta-Oxidation"/>
</dbReference>
<dbReference type="PRINTS" id="PR00080">
    <property type="entry name" value="SDRFAMILY"/>
</dbReference>
<comment type="subcellular location">
    <subcellularLocation>
        <location evidence="1">Peroxisome</location>
    </subcellularLocation>
</comment>